<feature type="region of interest" description="Disordered" evidence="1">
    <location>
        <begin position="1"/>
        <end position="20"/>
    </location>
</feature>
<sequence>MVHGLVNQRGHQPSIVKGRLSSSIQKPYFRYADPPRDSSFLFVMIYQTAQTLILEHADIEFRRINVAPRR</sequence>
<protein>
    <submittedName>
        <fullName evidence="3">Uncharacterized protein</fullName>
    </submittedName>
</protein>
<proteinExistence type="predicted"/>
<organism evidence="2 3">
    <name type="scientific">Romanomermis culicivorax</name>
    <name type="common">Nematode worm</name>
    <dbReference type="NCBI Taxonomy" id="13658"/>
    <lineage>
        <taxon>Eukaryota</taxon>
        <taxon>Metazoa</taxon>
        <taxon>Ecdysozoa</taxon>
        <taxon>Nematoda</taxon>
        <taxon>Enoplea</taxon>
        <taxon>Dorylaimia</taxon>
        <taxon>Mermithida</taxon>
        <taxon>Mermithoidea</taxon>
        <taxon>Mermithidae</taxon>
        <taxon>Romanomermis</taxon>
    </lineage>
</organism>
<evidence type="ECO:0000313" key="3">
    <source>
        <dbReference type="WBParaSite" id="nRc.2.0.1.t41130-RA"/>
    </source>
</evidence>
<evidence type="ECO:0000256" key="1">
    <source>
        <dbReference type="SAM" id="MobiDB-lite"/>
    </source>
</evidence>
<name>A0A915KSP2_ROMCU</name>
<dbReference type="WBParaSite" id="nRc.2.0.1.t41130-RA">
    <property type="protein sequence ID" value="nRc.2.0.1.t41130-RA"/>
    <property type="gene ID" value="nRc.2.0.1.g41130"/>
</dbReference>
<reference evidence="3" key="1">
    <citation type="submission" date="2022-11" db="UniProtKB">
        <authorList>
            <consortium name="WormBaseParasite"/>
        </authorList>
    </citation>
    <scope>IDENTIFICATION</scope>
</reference>
<dbReference type="AlphaFoldDB" id="A0A915KSP2"/>
<keyword evidence="2" id="KW-1185">Reference proteome</keyword>
<accession>A0A915KSP2</accession>
<dbReference type="Proteomes" id="UP000887565">
    <property type="component" value="Unplaced"/>
</dbReference>
<evidence type="ECO:0000313" key="2">
    <source>
        <dbReference type="Proteomes" id="UP000887565"/>
    </source>
</evidence>